<dbReference type="Proteomes" id="UP001152797">
    <property type="component" value="Unassembled WGS sequence"/>
</dbReference>
<reference evidence="1" key="1">
    <citation type="submission" date="2022-10" db="EMBL/GenBank/DDBJ databases">
        <authorList>
            <person name="Chen Y."/>
            <person name="Dougan E. K."/>
            <person name="Chan C."/>
            <person name="Rhodes N."/>
            <person name="Thang M."/>
        </authorList>
    </citation>
    <scope>NUCLEOTIDE SEQUENCE</scope>
</reference>
<proteinExistence type="predicted"/>
<dbReference type="EMBL" id="CAMXCT010003625">
    <property type="protein sequence ID" value="CAI4005445.1"/>
    <property type="molecule type" value="Genomic_DNA"/>
</dbReference>
<name>A0A9P1D935_9DINO</name>
<dbReference type="EMBL" id="CAMXCT030003625">
    <property type="protein sequence ID" value="CAL4792757.1"/>
    <property type="molecule type" value="Genomic_DNA"/>
</dbReference>
<dbReference type="AlphaFoldDB" id="A0A9P1D935"/>
<evidence type="ECO:0000313" key="2">
    <source>
        <dbReference type="EMBL" id="CAL4792757.1"/>
    </source>
</evidence>
<sequence>MWSHSVPRLRVHNGVISVISRQIRLPECYELLTGDLNFYSPSNDPAAMEKLDETGTDHFTAGPWGGEVIGICQLFLREEGIEL</sequence>
<gene>
    <name evidence="1" type="ORF">C1SCF055_LOCUS31165</name>
</gene>
<reference evidence="2 3" key="2">
    <citation type="submission" date="2024-05" db="EMBL/GenBank/DDBJ databases">
        <authorList>
            <person name="Chen Y."/>
            <person name="Shah S."/>
            <person name="Dougan E. K."/>
            <person name="Thang M."/>
            <person name="Chan C."/>
        </authorList>
    </citation>
    <scope>NUCLEOTIDE SEQUENCE [LARGE SCALE GENOMIC DNA]</scope>
</reference>
<keyword evidence="3" id="KW-1185">Reference proteome</keyword>
<organism evidence="1">
    <name type="scientific">Cladocopium goreaui</name>
    <dbReference type="NCBI Taxonomy" id="2562237"/>
    <lineage>
        <taxon>Eukaryota</taxon>
        <taxon>Sar</taxon>
        <taxon>Alveolata</taxon>
        <taxon>Dinophyceae</taxon>
        <taxon>Suessiales</taxon>
        <taxon>Symbiodiniaceae</taxon>
        <taxon>Cladocopium</taxon>
    </lineage>
</organism>
<accession>A0A9P1D935</accession>
<comment type="caution">
    <text evidence="1">The sequence shown here is derived from an EMBL/GenBank/DDBJ whole genome shotgun (WGS) entry which is preliminary data.</text>
</comment>
<protein>
    <submittedName>
        <fullName evidence="1">Uncharacterized protein</fullName>
    </submittedName>
</protein>
<evidence type="ECO:0000313" key="1">
    <source>
        <dbReference type="EMBL" id="CAI4005445.1"/>
    </source>
</evidence>
<evidence type="ECO:0000313" key="3">
    <source>
        <dbReference type="Proteomes" id="UP001152797"/>
    </source>
</evidence>
<dbReference type="EMBL" id="CAMXCT020003625">
    <property type="protein sequence ID" value="CAL1158820.1"/>
    <property type="molecule type" value="Genomic_DNA"/>
</dbReference>